<reference evidence="2 3" key="1">
    <citation type="journal article" date="2020" name="Nature">
        <title>Six reference-quality genomes reveal evolution of bat adaptations.</title>
        <authorList>
            <person name="Jebb D."/>
            <person name="Huang Z."/>
            <person name="Pippel M."/>
            <person name="Hughes G.M."/>
            <person name="Lavrichenko K."/>
            <person name="Devanna P."/>
            <person name="Winkler S."/>
            <person name="Jermiin L.S."/>
            <person name="Skirmuntt E.C."/>
            <person name="Katzourakis A."/>
            <person name="Burkitt-Gray L."/>
            <person name="Ray D.A."/>
            <person name="Sullivan K.A.M."/>
            <person name="Roscito J.G."/>
            <person name="Kirilenko B.M."/>
            <person name="Davalos L.M."/>
            <person name="Corthals A.P."/>
            <person name="Power M.L."/>
            <person name="Jones G."/>
            <person name="Ransome R.D."/>
            <person name="Dechmann D.K.N."/>
            <person name="Locatelli A.G."/>
            <person name="Puechmaille S.J."/>
            <person name="Fedrigo O."/>
            <person name="Jarvis E.D."/>
            <person name="Hiller M."/>
            <person name="Vernes S.C."/>
            <person name="Myers E.W."/>
            <person name="Teeling E.C."/>
        </authorList>
    </citation>
    <scope>NUCLEOTIDE SEQUENCE [LARGE SCALE GENOMIC DNA]</scope>
    <source>
        <strain evidence="2">MMolMol1</strain>
        <tissue evidence="2">Muscle</tissue>
    </source>
</reference>
<keyword evidence="1" id="KW-0732">Signal</keyword>
<dbReference type="Proteomes" id="UP000550707">
    <property type="component" value="Unassembled WGS sequence"/>
</dbReference>
<comment type="caution">
    <text evidence="2">The sequence shown here is derived from an EMBL/GenBank/DDBJ whole genome shotgun (WGS) entry which is preliminary data.</text>
</comment>
<protein>
    <submittedName>
        <fullName evidence="2">Uncharacterized protein</fullName>
    </submittedName>
</protein>
<dbReference type="InParanoid" id="A0A7J8GKY7"/>
<dbReference type="EMBL" id="JACASF010000009">
    <property type="protein sequence ID" value="KAF6460626.1"/>
    <property type="molecule type" value="Genomic_DNA"/>
</dbReference>
<feature type="chain" id="PRO_5029825884" evidence="1">
    <location>
        <begin position="28"/>
        <end position="162"/>
    </location>
</feature>
<dbReference type="AlphaFoldDB" id="A0A7J8GKY7"/>
<proteinExistence type="predicted"/>
<name>A0A7J8GKY7_MOLMO</name>
<keyword evidence="3" id="KW-1185">Reference proteome</keyword>
<accession>A0A7J8GKY7</accession>
<organism evidence="2 3">
    <name type="scientific">Molossus molossus</name>
    <name type="common">Pallas' mastiff bat</name>
    <name type="synonym">Vespertilio molossus</name>
    <dbReference type="NCBI Taxonomy" id="27622"/>
    <lineage>
        <taxon>Eukaryota</taxon>
        <taxon>Metazoa</taxon>
        <taxon>Chordata</taxon>
        <taxon>Craniata</taxon>
        <taxon>Vertebrata</taxon>
        <taxon>Euteleostomi</taxon>
        <taxon>Mammalia</taxon>
        <taxon>Eutheria</taxon>
        <taxon>Laurasiatheria</taxon>
        <taxon>Chiroptera</taxon>
        <taxon>Yangochiroptera</taxon>
        <taxon>Molossidae</taxon>
        <taxon>Molossus</taxon>
    </lineage>
</organism>
<gene>
    <name evidence="2" type="ORF">HJG59_011531</name>
</gene>
<evidence type="ECO:0000313" key="2">
    <source>
        <dbReference type="EMBL" id="KAF6460626.1"/>
    </source>
</evidence>
<evidence type="ECO:0000313" key="3">
    <source>
        <dbReference type="Proteomes" id="UP000550707"/>
    </source>
</evidence>
<sequence length="162" mass="17193">MNTARAGEHAVTFVLLRLLIPDRSTQAEAPLPSLAPASTAVSVWACGLVPSPPPGLLSLGTVTLCPAAPPPSSCHTRTSPSSGLSCSLSEPGAGLSRRGQWLSSVGKCVHGRRSQHDSLGHRPSHPRRRHMGGTVRTYILCSDSLSAWGDERWREGLFLRGL</sequence>
<feature type="signal peptide" evidence="1">
    <location>
        <begin position="1"/>
        <end position="27"/>
    </location>
</feature>
<evidence type="ECO:0000256" key="1">
    <source>
        <dbReference type="SAM" id="SignalP"/>
    </source>
</evidence>